<gene>
    <name evidence="1" type="ORF">MNB_SV-3-956</name>
</gene>
<protein>
    <recommendedName>
        <fullName evidence="2">GH18 domain-containing protein</fullName>
    </recommendedName>
</protein>
<reference evidence="1" key="1">
    <citation type="submission" date="2016-10" db="EMBL/GenBank/DDBJ databases">
        <authorList>
            <person name="de Groot N.N."/>
        </authorList>
    </citation>
    <scope>NUCLEOTIDE SEQUENCE</scope>
</reference>
<proteinExistence type="predicted"/>
<name>A0A1W1BGD1_9ZZZZ</name>
<dbReference type="InterPro" id="IPR017853">
    <property type="entry name" value="GH"/>
</dbReference>
<accession>A0A1W1BGD1</accession>
<evidence type="ECO:0000313" key="1">
    <source>
        <dbReference type="EMBL" id="SFV52545.1"/>
    </source>
</evidence>
<dbReference type="AlphaFoldDB" id="A0A1W1BGD1"/>
<dbReference type="SUPFAM" id="SSF51445">
    <property type="entry name" value="(Trans)glycosidases"/>
    <property type="match status" value="1"/>
</dbReference>
<sequence>MYGVIKVLVTGMILAGLNSCGGGSSYRETNSSINYLKRLSFYAWDGISKYETALTRLEGYQKIEIYLNPVEDGNTDNFTANVEKIQKKGSDVWYLMSAEPTIDYIEDQTQIIVEYNQNHEQKIVGMAFDIEPWTKFEDQNSSENRDEWQNYLDLLSDASEVLHKNKLKISVSIPFWLNTITEAFPNGRNLNYEVVDIADEVIVMDYTILQERFYPFAENTLTYADTKASKTVKIALEMVDTNESNVSFYNDPEKIKPFLATPIPNHSFRGYTLHTLSAFKDSGIALEAP</sequence>
<dbReference type="EMBL" id="FPHI01000004">
    <property type="protein sequence ID" value="SFV52545.1"/>
    <property type="molecule type" value="Genomic_DNA"/>
</dbReference>
<evidence type="ECO:0008006" key="2">
    <source>
        <dbReference type="Google" id="ProtNLM"/>
    </source>
</evidence>
<organism evidence="1">
    <name type="scientific">hydrothermal vent metagenome</name>
    <dbReference type="NCBI Taxonomy" id="652676"/>
    <lineage>
        <taxon>unclassified sequences</taxon>
        <taxon>metagenomes</taxon>
        <taxon>ecological metagenomes</taxon>
    </lineage>
</organism>